<feature type="region of interest" description="Disordered" evidence="6">
    <location>
        <begin position="519"/>
        <end position="568"/>
    </location>
</feature>
<dbReference type="InterPro" id="IPR036259">
    <property type="entry name" value="MFS_trans_sf"/>
</dbReference>
<evidence type="ECO:0000256" key="4">
    <source>
        <dbReference type="ARBA" id="ARBA00022989"/>
    </source>
</evidence>
<feature type="transmembrane region" description="Helical" evidence="7">
    <location>
        <begin position="214"/>
        <end position="237"/>
    </location>
</feature>
<dbReference type="InterPro" id="IPR020846">
    <property type="entry name" value="MFS_dom"/>
</dbReference>
<dbReference type="PANTHER" id="PTHR43791:SF38">
    <property type="entry name" value="MAJOR FACILITATOR SUPERFAMILY (MFS) PROFILE DOMAIN-CONTAINING PROTEIN"/>
    <property type="match status" value="1"/>
</dbReference>
<evidence type="ECO:0000259" key="8">
    <source>
        <dbReference type="PROSITE" id="PS50850"/>
    </source>
</evidence>
<evidence type="ECO:0000256" key="5">
    <source>
        <dbReference type="ARBA" id="ARBA00023136"/>
    </source>
</evidence>
<feature type="transmembrane region" description="Helical" evidence="7">
    <location>
        <begin position="120"/>
        <end position="140"/>
    </location>
</feature>
<feature type="domain" description="Major facilitator superfamily (MFS) profile" evidence="8">
    <location>
        <begin position="54"/>
        <end position="472"/>
    </location>
</feature>
<sequence length="835" mass="90144">MDSKSGVTHLEVDPTTAHKLGISQEDQELQIALANYVPGSDAEKKLLRKIDLRLMPILWIMYVLNYIDRTNIGNAKIAGMEDDLNLDDSKYAWVLSIFFFGYLICEVPSNMILSRSRPSLFLPGIMLVWGALSAAMAASHSYGALLAFRFVLGCIESGFFPGVLFLLSCWYKPVEMGKRFAIFYSAAVLSGAFGGLLAGGITGGLADAHGIAGWRWLFIIEGVATVGVAMIAPFILLDFPATSPALTLEERQLATVRILSSGIESGSTASTRLSHWQAFKAAVCDYRTYLFMLLFVLDVGAGTISYFIPTLTKTMGYTTTTAQYMTIPVYVVATVILNIMAYSADRNDERRYHISAALALGFICSIVCVAVDNTTVRYVMLCFVAAGIWTALPLILAWTSATINLPAEKRAICLAMVNAVGNLSSVYGSRIWPSTDGPRYTIGWAVTAAFLGGGMVVALLIPVVLKMVPVRLTAAERDAEEKRQVARMQAMGEEMDNRGSVREDLIPDHQPGTAVYRERAEHAGAGSEQRSTGADERREEAYGRDGEADGEFGEGDAEEVGEHEETRARGCGAFGGLEVEGEVEGVGVYAGGHEDGDEEVVNFSNSRSGSRNPKRNMTIPKAPKAGRELASQSPGYRIPDDRLAARIHRRAAYSGHYSPHDENPGVRRDGADRGADLEGDQPDEEDGFDGEERVELPECGLEGHEREEVGGGVPAYVGDGAEVRGYGGDGGGWMGVSEEGNWVILITSHSLQSRSTGPRFALRGVGLSCCQASSTTSPVSSLETISLTIGEITRDRSMHEAQITHSVIAYVQVRVRIKATFEAGKSAGGNIVPME</sequence>
<feature type="compositionally biased region" description="Basic and acidic residues" evidence="6">
    <location>
        <begin position="533"/>
        <end position="547"/>
    </location>
</feature>
<evidence type="ECO:0000256" key="6">
    <source>
        <dbReference type="SAM" id="MobiDB-lite"/>
    </source>
</evidence>
<keyword evidence="10" id="KW-1185">Reference proteome</keyword>
<dbReference type="FunFam" id="1.20.1250.20:FF:000057">
    <property type="entry name" value="MFS general substrate transporter"/>
    <property type="match status" value="1"/>
</dbReference>
<dbReference type="Pfam" id="PF07690">
    <property type="entry name" value="MFS_1"/>
    <property type="match status" value="1"/>
</dbReference>
<accession>H0EY16</accession>
<evidence type="ECO:0000256" key="2">
    <source>
        <dbReference type="ARBA" id="ARBA00022448"/>
    </source>
</evidence>
<dbReference type="GO" id="GO:0016020">
    <property type="term" value="C:membrane"/>
    <property type="evidence" value="ECO:0007669"/>
    <property type="project" value="UniProtKB-SubCell"/>
</dbReference>
<feature type="transmembrane region" description="Helical" evidence="7">
    <location>
        <begin position="354"/>
        <end position="372"/>
    </location>
</feature>
<proteinExistence type="predicted"/>
<keyword evidence="4 7" id="KW-1133">Transmembrane helix</keyword>
<feature type="transmembrane region" description="Helical" evidence="7">
    <location>
        <begin position="321"/>
        <end position="342"/>
    </location>
</feature>
<keyword evidence="3 7" id="KW-0812">Transmembrane</keyword>
<keyword evidence="5 7" id="KW-0472">Membrane</keyword>
<feature type="region of interest" description="Disordered" evidence="6">
    <location>
        <begin position="652"/>
        <end position="692"/>
    </location>
</feature>
<evidence type="ECO:0000256" key="1">
    <source>
        <dbReference type="ARBA" id="ARBA00004141"/>
    </source>
</evidence>
<dbReference type="OrthoDB" id="2985014at2759"/>
<feature type="transmembrane region" description="Helical" evidence="7">
    <location>
        <begin position="441"/>
        <end position="465"/>
    </location>
</feature>
<dbReference type="PROSITE" id="PS50850">
    <property type="entry name" value="MFS"/>
    <property type="match status" value="1"/>
</dbReference>
<comment type="caution">
    <text evidence="9">The sequence shown here is derived from an EMBL/GenBank/DDBJ whole genome shotgun (WGS) entry which is preliminary data.</text>
</comment>
<comment type="subcellular location">
    <subcellularLocation>
        <location evidence="1">Membrane</location>
        <topology evidence="1">Multi-pass membrane protein</topology>
    </subcellularLocation>
</comment>
<feature type="compositionally biased region" description="Acidic residues" evidence="6">
    <location>
        <begin position="548"/>
        <end position="562"/>
    </location>
</feature>
<feature type="compositionally biased region" description="Acidic residues" evidence="6">
    <location>
        <begin position="677"/>
        <end position="689"/>
    </location>
</feature>
<reference evidence="9 10" key="1">
    <citation type="journal article" date="2012" name="Eukaryot. Cell">
        <title>Genome sequence of the fungus Glarea lozoyensis: the first genome sequence of a species from the Helotiaceae family.</title>
        <authorList>
            <person name="Youssar L."/>
            <person name="Gruening B.A."/>
            <person name="Erxleben A."/>
            <person name="Guenther S."/>
            <person name="Huettel W."/>
        </authorList>
    </citation>
    <scope>NUCLEOTIDE SEQUENCE [LARGE SCALE GENOMIC DNA]</scope>
    <source>
        <strain evidence="10">ATCC 74030 / MF5533</strain>
    </source>
</reference>
<feature type="compositionally biased region" description="Basic and acidic residues" evidence="6">
    <location>
        <begin position="658"/>
        <end position="676"/>
    </location>
</feature>
<dbReference type="EMBL" id="AGUE01000237">
    <property type="protein sequence ID" value="EHK96578.1"/>
    <property type="molecule type" value="Genomic_DNA"/>
</dbReference>
<evidence type="ECO:0000256" key="3">
    <source>
        <dbReference type="ARBA" id="ARBA00022692"/>
    </source>
</evidence>
<feature type="transmembrane region" description="Helical" evidence="7">
    <location>
        <begin position="181"/>
        <end position="202"/>
    </location>
</feature>
<dbReference type="AlphaFoldDB" id="H0EY16"/>
<dbReference type="Gene3D" id="1.20.1250.20">
    <property type="entry name" value="MFS general substrate transporter like domains"/>
    <property type="match status" value="2"/>
</dbReference>
<dbReference type="InParanoid" id="H0EY16"/>
<feature type="transmembrane region" description="Helical" evidence="7">
    <location>
        <begin position="411"/>
        <end position="429"/>
    </location>
</feature>
<dbReference type="InterPro" id="IPR011701">
    <property type="entry name" value="MFS"/>
</dbReference>
<dbReference type="PANTHER" id="PTHR43791">
    <property type="entry name" value="PERMEASE-RELATED"/>
    <property type="match status" value="1"/>
</dbReference>
<dbReference type="SUPFAM" id="SSF103473">
    <property type="entry name" value="MFS general substrate transporter"/>
    <property type="match status" value="1"/>
</dbReference>
<evidence type="ECO:0000313" key="10">
    <source>
        <dbReference type="Proteomes" id="UP000005446"/>
    </source>
</evidence>
<dbReference type="HOGENOM" id="CLU_340110_0_0_1"/>
<keyword evidence="2" id="KW-0813">Transport</keyword>
<evidence type="ECO:0000313" key="9">
    <source>
        <dbReference type="EMBL" id="EHK96578.1"/>
    </source>
</evidence>
<feature type="transmembrane region" description="Helical" evidence="7">
    <location>
        <begin position="289"/>
        <end position="309"/>
    </location>
</feature>
<protein>
    <submittedName>
        <fullName evidence="9">Putative Uncharacterized transporter</fullName>
    </submittedName>
</protein>
<gene>
    <name evidence="9" type="ORF">M7I_7712</name>
</gene>
<dbReference type="Proteomes" id="UP000005446">
    <property type="component" value="Unassembled WGS sequence"/>
</dbReference>
<feature type="compositionally biased region" description="Polar residues" evidence="6">
    <location>
        <begin position="602"/>
        <end position="611"/>
    </location>
</feature>
<feature type="transmembrane region" description="Helical" evidence="7">
    <location>
        <begin position="146"/>
        <end position="169"/>
    </location>
</feature>
<feature type="transmembrane region" description="Helical" evidence="7">
    <location>
        <begin position="378"/>
        <end position="399"/>
    </location>
</feature>
<feature type="transmembrane region" description="Helical" evidence="7">
    <location>
        <begin position="91"/>
        <end position="113"/>
    </location>
</feature>
<organism evidence="9 10">
    <name type="scientific">Glarea lozoyensis (strain ATCC 74030 / MF5533)</name>
    <dbReference type="NCBI Taxonomy" id="1104152"/>
    <lineage>
        <taxon>Eukaryota</taxon>
        <taxon>Fungi</taxon>
        <taxon>Dikarya</taxon>
        <taxon>Ascomycota</taxon>
        <taxon>Pezizomycotina</taxon>
        <taxon>Leotiomycetes</taxon>
        <taxon>Helotiales</taxon>
        <taxon>Helotiaceae</taxon>
        <taxon>Glarea</taxon>
    </lineage>
</organism>
<evidence type="ECO:0000256" key="7">
    <source>
        <dbReference type="SAM" id="Phobius"/>
    </source>
</evidence>
<dbReference type="GO" id="GO:0022857">
    <property type="term" value="F:transmembrane transporter activity"/>
    <property type="evidence" value="ECO:0007669"/>
    <property type="project" value="InterPro"/>
</dbReference>
<feature type="region of interest" description="Disordered" evidence="6">
    <location>
        <begin position="592"/>
        <end position="639"/>
    </location>
</feature>
<name>H0EY16_GLAL7</name>
<dbReference type="FunFam" id="1.20.1250.20:FF:000013">
    <property type="entry name" value="MFS general substrate transporter"/>
    <property type="match status" value="1"/>
</dbReference>